<dbReference type="OrthoDB" id="26894at2157"/>
<reference evidence="3 4" key="2">
    <citation type="journal article" date="2011" name="Stand. Genomic Sci.">
        <title>Complete genome sequence of Desulfurococcus mucosus type strain (O7/1).</title>
        <authorList>
            <person name="Wirth R."/>
            <person name="Chertkov O."/>
            <person name="Held B."/>
            <person name="Lapidus A."/>
            <person name="Nolan M."/>
            <person name="Lucas S."/>
            <person name="Hammon N."/>
            <person name="Deshpande S."/>
            <person name="Cheng J.F."/>
            <person name="Tapia R."/>
            <person name="Han C."/>
            <person name="Goodwin L."/>
            <person name="Pitluck S."/>
            <person name="Liolios K."/>
            <person name="Ioanna P."/>
            <person name="Ivanova N."/>
            <person name="Mavromatis K."/>
            <person name="Mikhailova N."/>
            <person name="Pati A."/>
            <person name="Chen A."/>
            <person name="Palaniappan K."/>
            <person name="Land M."/>
            <person name="Hauser L."/>
            <person name="Chang Y.J."/>
            <person name="Jeffries C.D."/>
            <person name="Bilek Y."/>
            <person name="Hader T."/>
            <person name="Rohde M."/>
            <person name="Spring S."/>
            <person name="Sikorski J."/>
            <person name="Goker M."/>
            <person name="Woyke T."/>
            <person name="Bristow J."/>
            <person name="Eisen J.A."/>
            <person name="Markowitz V."/>
            <person name="Hugenholtz P."/>
            <person name="Kyrpides N.C."/>
            <person name="Klenk H.P."/>
        </authorList>
    </citation>
    <scope>NUCLEOTIDE SEQUENCE [LARGE SCALE GENOMIC DNA]</scope>
    <source>
        <strain evidence="4">ATCC 35584 / DSM 2162 / JCM 9187 / O7/1</strain>
    </source>
</reference>
<reference evidence="4" key="1">
    <citation type="submission" date="2010-11" db="EMBL/GenBank/DDBJ databases">
        <title>The complete genome of Desulfurococcus mucosus DSM 2162.</title>
        <authorList>
            <consortium name="US DOE Joint Genome Institute (JGI-PGF)"/>
            <person name="Lucas S."/>
            <person name="Copeland A."/>
            <person name="Lapidus A."/>
            <person name="Bruce D."/>
            <person name="Goodwin L."/>
            <person name="Pitluck S."/>
            <person name="Kyrpides N."/>
            <person name="Mavromatis K."/>
            <person name="Pagani I."/>
            <person name="Ivanova N."/>
            <person name="Ovchinnikova G."/>
            <person name="Chertkov O."/>
            <person name="Held B."/>
            <person name="Brettin T."/>
            <person name="Detter J.C."/>
            <person name="Tapia R."/>
            <person name="Han C."/>
            <person name="Land M."/>
            <person name="Hauser L."/>
            <person name="Markowitz V."/>
            <person name="Cheng J.-F."/>
            <person name="Hugenholtz P."/>
            <person name="Woyke T."/>
            <person name="Wu D."/>
            <person name="Wirth R."/>
            <person name="Bilek Y."/>
            <person name="Hader T."/>
            <person name="Klenk H.-P."/>
            <person name="Eisen J.A."/>
        </authorList>
    </citation>
    <scope>NUCLEOTIDE SEQUENCE [LARGE SCALE GENOMIC DNA]</scope>
    <source>
        <strain evidence="4">ATCC 35584 / DSM 2162 / JCM 9187 / O7/1</strain>
    </source>
</reference>
<dbReference type="eggNOG" id="arCOG00921">
    <property type="taxonomic scope" value="Archaea"/>
</dbReference>
<gene>
    <name evidence="3" type="ordered locus">Desmu_0243</name>
</gene>
<keyword evidence="4" id="KW-1185">Reference proteome</keyword>
<dbReference type="SUPFAM" id="SSF90257">
    <property type="entry name" value="Myosin rod fragments"/>
    <property type="match status" value="1"/>
</dbReference>
<accession>E8R7T6</accession>
<sequence length="238" mass="26362">MSGETTPGEKTQVGGAQGSSGEVIDLTNVPLKPLGKREISQLEMALIIGTLYRPEILELIRDPVERSTWVDSLAVAAGAYARMKAGLPVSQIAEELGRSETTIRSHLNMKTKAGKLVHETYEKLKKGELKLVVPFIRTPVAGCEEQVKALEGELEKQRNRLKELEAKISELTEAVKQREEEIQGLRSGAEALKRELEERVKELESCRSNVDSMRKTLEDAARLLQEALSMLQHVANHG</sequence>
<organism evidence="3 4">
    <name type="scientific">Desulfurococcus mucosus (strain ATCC 35584 / DSM 2162 / JCM 9187 / O7/1)</name>
    <dbReference type="NCBI Taxonomy" id="765177"/>
    <lineage>
        <taxon>Archaea</taxon>
        <taxon>Thermoproteota</taxon>
        <taxon>Thermoprotei</taxon>
        <taxon>Desulfurococcales</taxon>
        <taxon>Desulfurococcaceae</taxon>
        <taxon>Desulfurococcus</taxon>
    </lineage>
</organism>
<proteinExistence type="predicted"/>
<dbReference type="EMBL" id="CP002363">
    <property type="protein sequence ID" value="ADV64562.1"/>
    <property type="molecule type" value="Genomic_DNA"/>
</dbReference>
<dbReference type="KEGG" id="dmu:Desmu_0243"/>
<dbReference type="HOGENOM" id="CLU_109226_0_0_2"/>
<dbReference type="STRING" id="765177.Desmu_0243"/>
<evidence type="ECO:0000256" key="2">
    <source>
        <dbReference type="SAM" id="MobiDB-lite"/>
    </source>
</evidence>
<dbReference type="PANTHER" id="PTHR40727">
    <property type="entry name" value="TRANSCRIPTION REGULATOR, ENCODED NEXT TO RECA SUPERFAMILY ATPASE-RELATED"/>
    <property type="match status" value="1"/>
</dbReference>
<evidence type="ECO:0000313" key="3">
    <source>
        <dbReference type="EMBL" id="ADV64562.1"/>
    </source>
</evidence>
<protein>
    <submittedName>
        <fullName evidence="3">Transcriptional regulator, LuxR family</fullName>
    </submittedName>
</protein>
<dbReference type="PANTHER" id="PTHR40727:SF1">
    <property type="entry name" value="BACTERIO-OPSIN ACTIVATOR"/>
    <property type="match status" value="1"/>
</dbReference>
<dbReference type="Proteomes" id="UP000001068">
    <property type="component" value="Chromosome"/>
</dbReference>
<dbReference type="RefSeq" id="WP_013561784.1">
    <property type="nucleotide sequence ID" value="NC_014961.1"/>
</dbReference>
<feature type="coiled-coil region" evidence="1">
    <location>
        <begin position="140"/>
        <end position="209"/>
    </location>
</feature>
<feature type="region of interest" description="Disordered" evidence="2">
    <location>
        <begin position="1"/>
        <end position="22"/>
    </location>
</feature>
<name>E8R7T6_DESM0</name>
<evidence type="ECO:0000313" key="4">
    <source>
        <dbReference type="Proteomes" id="UP000001068"/>
    </source>
</evidence>
<dbReference type="AlphaFoldDB" id="E8R7T6"/>
<dbReference type="NCBIfam" id="TIGR03879">
    <property type="entry name" value="near_KaiC_dom"/>
    <property type="match status" value="1"/>
</dbReference>
<dbReference type="GeneID" id="10152934"/>
<dbReference type="InterPro" id="IPR022285">
    <property type="entry name" value="CHP03879_regulat_dom_put"/>
</dbReference>
<dbReference type="Gene3D" id="1.20.5.340">
    <property type="match status" value="1"/>
</dbReference>
<evidence type="ECO:0000256" key="1">
    <source>
        <dbReference type="SAM" id="Coils"/>
    </source>
</evidence>
<keyword evidence="1" id="KW-0175">Coiled coil</keyword>